<dbReference type="PANTHER" id="PTHR31321:SF57">
    <property type="entry name" value="PECTINESTERASE 53-RELATED"/>
    <property type="match status" value="1"/>
</dbReference>
<dbReference type="InterPro" id="IPR012334">
    <property type="entry name" value="Pectin_lyas_fold"/>
</dbReference>
<proteinExistence type="inferred from homology"/>
<evidence type="ECO:0000256" key="5">
    <source>
        <dbReference type="RuleBase" id="RU000589"/>
    </source>
</evidence>
<feature type="domain" description="Pectinesterase catalytic" evidence="6">
    <location>
        <begin position="7"/>
        <end position="244"/>
    </location>
</feature>
<dbReference type="KEGG" id="vfl:AL536_01020"/>
<dbReference type="Gene3D" id="2.160.20.10">
    <property type="entry name" value="Single-stranded right-handed beta-helix, Pectin lyase-like"/>
    <property type="match status" value="1"/>
</dbReference>
<dbReference type="InterPro" id="IPR011050">
    <property type="entry name" value="Pectin_lyase_fold/virulence"/>
</dbReference>
<keyword evidence="9" id="KW-1185">Reference proteome</keyword>
<dbReference type="EC" id="3.1.1.11" evidence="5"/>
<comment type="catalytic activity">
    <reaction evidence="5">
        <text>[(1-&gt;4)-alpha-D-galacturonosyl methyl ester](n) + n H2O = [(1-&gt;4)-alpha-D-galacturonosyl](n) + n methanol + n H(+)</text>
        <dbReference type="Rhea" id="RHEA:22380"/>
        <dbReference type="Rhea" id="RHEA-COMP:14570"/>
        <dbReference type="Rhea" id="RHEA-COMP:14573"/>
        <dbReference type="ChEBI" id="CHEBI:15377"/>
        <dbReference type="ChEBI" id="CHEBI:15378"/>
        <dbReference type="ChEBI" id="CHEBI:17790"/>
        <dbReference type="ChEBI" id="CHEBI:140522"/>
        <dbReference type="ChEBI" id="CHEBI:140523"/>
        <dbReference type="EC" id="3.1.1.11"/>
    </reaction>
</comment>
<evidence type="ECO:0000256" key="1">
    <source>
        <dbReference type="ARBA" id="ARBA00008891"/>
    </source>
</evidence>
<dbReference type="SUPFAM" id="SSF51126">
    <property type="entry name" value="Pectin lyase-like"/>
    <property type="match status" value="1"/>
</dbReference>
<evidence type="ECO:0000259" key="6">
    <source>
        <dbReference type="Pfam" id="PF01095"/>
    </source>
</evidence>
<evidence type="ECO:0000256" key="3">
    <source>
        <dbReference type="ARBA" id="ARBA00023085"/>
    </source>
</evidence>
<organism evidence="8 10">
    <name type="scientific">Vibrio fluvialis</name>
    <dbReference type="NCBI Taxonomy" id="676"/>
    <lineage>
        <taxon>Bacteria</taxon>
        <taxon>Pseudomonadati</taxon>
        <taxon>Pseudomonadota</taxon>
        <taxon>Gammaproteobacteria</taxon>
        <taxon>Vibrionales</taxon>
        <taxon>Vibrionaceae</taxon>
        <taxon>Vibrio</taxon>
    </lineage>
</organism>
<evidence type="ECO:0000313" key="8">
    <source>
        <dbReference type="EMBL" id="SUQ26911.1"/>
    </source>
</evidence>
<gene>
    <name evidence="8" type="primary">pemA</name>
    <name evidence="7" type="ORF">AL536_01020</name>
    <name evidence="8" type="ORF">NCTC11327_03776</name>
</gene>
<evidence type="ECO:0000313" key="9">
    <source>
        <dbReference type="Proteomes" id="UP000057088"/>
    </source>
</evidence>
<evidence type="ECO:0000313" key="10">
    <source>
        <dbReference type="Proteomes" id="UP000254626"/>
    </source>
</evidence>
<reference evidence="7" key="2">
    <citation type="submission" date="2018-01" db="EMBL/GenBank/DDBJ databases">
        <title>FDA dAtabase for Regulatory Grade micrObial Sequences (FDA-ARGOS): Supporting development and validation of Infectious Disease Dx tests.</title>
        <authorList>
            <person name="Hoffmann M."/>
            <person name="Allard M."/>
            <person name="Evans P."/>
            <person name="Brown E."/>
            <person name="Tallon L."/>
            <person name="Sadzewicz L."/>
            <person name="Sengamalay N."/>
            <person name="Ott S."/>
            <person name="Godinez A."/>
            <person name="Nagaraj S."/>
            <person name="Vyas G."/>
            <person name="Aluvathingal J."/>
            <person name="Nadendla S."/>
            <person name="Geyer C."/>
            <person name="Sichtig H."/>
        </authorList>
    </citation>
    <scope>NUCLEOTIDE SEQUENCE</scope>
    <source>
        <strain evidence="7">ATCC 33809</strain>
    </source>
</reference>
<accession>A0AAX2LXF1</accession>
<dbReference type="InterPro" id="IPR000070">
    <property type="entry name" value="Pectinesterase_cat"/>
</dbReference>
<evidence type="ECO:0000256" key="2">
    <source>
        <dbReference type="ARBA" id="ARBA00022801"/>
    </source>
</evidence>
<dbReference type="GO" id="GO:0009279">
    <property type="term" value="C:cell outer membrane"/>
    <property type="evidence" value="ECO:0007669"/>
    <property type="project" value="TreeGrafter"/>
</dbReference>
<feature type="active site" evidence="4">
    <location>
        <position position="175"/>
    </location>
</feature>
<dbReference type="GO" id="GO:0045490">
    <property type="term" value="P:pectin catabolic process"/>
    <property type="evidence" value="ECO:0007669"/>
    <property type="project" value="UniProtKB-UniRule"/>
</dbReference>
<dbReference type="AlphaFoldDB" id="A0AAX2LXF1"/>
<keyword evidence="3 5" id="KW-0063">Aspartyl esterase</keyword>
<reference evidence="8 10" key="3">
    <citation type="submission" date="2018-06" db="EMBL/GenBank/DDBJ databases">
        <authorList>
            <consortium name="Pathogen Informatics"/>
            <person name="Doyle S."/>
        </authorList>
    </citation>
    <scope>NUCLEOTIDE SEQUENCE [LARGE SCALE GENOMIC DNA]</scope>
    <source>
        <strain evidence="8 10">NCTC11327</strain>
    </source>
</reference>
<protein>
    <recommendedName>
        <fullName evidence="5">Pectinesterase</fullName>
        <ecNumber evidence="5">3.1.1.11</ecNumber>
    </recommendedName>
</protein>
<evidence type="ECO:0000256" key="4">
    <source>
        <dbReference type="PROSITE-ProRule" id="PRU10040"/>
    </source>
</evidence>
<evidence type="ECO:0000313" key="7">
    <source>
        <dbReference type="EMBL" id="AMF92097.1"/>
    </source>
</evidence>
<dbReference type="Pfam" id="PF01095">
    <property type="entry name" value="Pectinesterase"/>
    <property type="match status" value="1"/>
</dbReference>
<dbReference type="Proteomes" id="UP000254626">
    <property type="component" value="Unassembled WGS sequence"/>
</dbReference>
<dbReference type="PROSITE" id="PS00503">
    <property type="entry name" value="PECTINESTERASE_2"/>
    <property type="match status" value="1"/>
</dbReference>
<dbReference type="EMBL" id="UHIP01000002">
    <property type="protein sequence ID" value="SUQ26911.1"/>
    <property type="molecule type" value="Genomic_DNA"/>
</dbReference>
<name>A0AAX2LXF1_VIBFL</name>
<dbReference type="GeneID" id="29384519"/>
<comment type="pathway">
    <text evidence="5">Glycan metabolism; pectin degradation; 2-dehydro-3-deoxy-D-gluconate from pectin: step 1/5.</text>
</comment>
<dbReference type="EMBL" id="CP014034">
    <property type="protein sequence ID" value="AMF92097.1"/>
    <property type="molecule type" value="Genomic_DNA"/>
</dbReference>
<dbReference type="GO" id="GO:0042545">
    <property type="term" value="P:cell wall modification"/>
    <property type="evidence" value="ECO:0007669"/>
    <property type="project" value="UniProtKB-UniRule"/>
</dbReference>
<dbReference type="Proteomes" id="UP000057088">
    <property type="component" value="Chromosome 1"/>
</dbReference>
<dbReference type="RefSeq" id="WP_061055369.1">
    <property type="nucleotide sequence ID" value="NZ_CABLBX010000004.1"/>
</dbReference>
<comment type="similarity">
    <text evidence="1">Belongs to the pectinesterase family.</text>
</comment>
<dbReference type="GO" id="GO:0030599">
    <property type="term" value="F:pectinesterase activity"/>
    <property type="evidence" value="ECO:0007669"/>
    <property type="project" value="UniProtKB-UniRule"/>
</dbReference>
<dbReference type="PANTHER" id="PTHR31321">
    <property type="entry name" value="ACYL-COA THIOESTER HYDROLASE YBHC-RELATED"/>
    <property type="match status" value="1"/>
</dbReference>
<keyword evidence="2 5" id="KW-0378">Hydrolase</keyword>
<reference evidence="9" key="1">
    <citation type="submission" date="2015-12" db="EMBL/GenBank/DDBJ databases">
        <title>FDA dAtabase for Regulatory Grade micrObial Sequences (FDA-ARGOS): Supporting development and validation of Infectious Disease Dx tests.</title>
        <authorList>
            <person name="Hoffmann M."/>
            <person name="Allard M."/>
            <person name="Evans P."/>
            <person name="Brown E."/>
            <person name="Tallon L.J."/>
            <person name="Sadzewicz L."/>
            <person name="Sengamalay N."/>
            <person name="Ott S."/>
            <person name="Godinez A."/>
            <person name="Nagaraj S."/>
            <person name="Vyas G."/>
            <person name="Aluvathingal J."/>
            <person name="Nadendla S."/>
            <person name="Geyer C."/>
            <person name="Sichtig H."/>
        </authorList>
    </citation>
    <scope>NUCLEOTIDE SEQUENCE [LARGE SCALE GENOMIC DNA]</scope>
    <source>
        <strain evidence="9">ATCC 33809</strain>
    </source>
</reference>
<sequence>MLSRHYDAVVALDGSGDFGAIQQAIDAVPYGKTPHTIFVRRGVYHERLTIRRPHLTLIGEGRDSTVIRAATANGMLDANGVRISTAGSRTVYVDAPDFSAHALTIENSFDFRANQAKHEGDPSRIINTQAVALMVGRAADRAYFRDVALSSFQDTLYLRGGRSVFEHCHISGTVDFIFGQGIGLFKQCQILARRRDDVAEGEWGYITAPSTPTTQRFGLVFKACRLEKEPGVPAGSYALGRPWHPTTTFGDGRYADPNAIGHAAFLHCQMGDHIYGWDRMSGRDIRQQLIWFHPQDSRFWEYANQGCGAGITPARPQLSEAESACYDDISILDGWDFTRVARG</sequence>
<dbReference type="InterPro" id="IPR033131">
    <property type="entry name" value="Pectinesterase_Asp_AS"/>
</dbReference>